<accession>A0AAD4JBK0</accession>
<evidence type="ECO:0000256" key="1">
    <source>
        <dbReference type="SAM" id="MobiDB-lite"/>
    </source>
</evidence>
<feature type="compositionally biased region" description="Polar residues" evidence="1">
    <location>
        <begin position="50"/>
        <end position="63"/>
    </location>
</feature>
<protein>
    <submittedName>
        <fullName evidence="2">Uncharacterized protein</fullName>
    </submittedName>
</protein>
<name>A0AAD4JBK0_PERFH</name>
<feature type="region of interest" description="Disordered" evidence="1">
    <location>
        <begin position="44"/>
        <end position="63"/>
    </location>
</feature>
<organism evidence="2 3">
    <name type="scientific">Perilla frutescens var. hirtella</name>
    <name type="common">Perilla citriodora</name>
    <name type="synonym">Perilla setoyensis</name>
    <dbReference type="NCBI Taxonomy" id="608512"/>
    <lineage>
        <taxon>Eukaryota</taxon>
        <taxon>Viridiplantae</taxon>
        <taxon>Streptophyta</taxon>
        <taxon>Embryophyta</taxon>
        <taxon>Tracheophyta</taxon>
        <taxon>Spermatophyta</taxon>
        <taxon>Magnoliopsida</taxon>
        <taxon>eudicotyledons</taxon>
        <taxon>Gunneridae</taxon>
        <taxon>Pentapetalae</taxon>
        <taxon>asterids</taxon>
        <taxon>lamiids</taxon>
        <taxon>Lamiales</taxon>
        <taxon>Lamiaceae</taxon>
        <taxon>Nepetoideae</taxon>
        <taxon>Elsholtzieae</taxon>
        <taxon>Perilla</taxon>
    </lineage>
</organism>
<dbReference type="Proteomes" id="UP001190926">
    <property type="component" value="Unassembled WGS sequence"/>
</dbReference>
<dbReference type="EMBL" id="SDAM02000092">
    <property type="protein sequence ID" value="KAH6830795.1"/>
    <property type="molecule type" value="Genomic_DNA"/>
</dbReference>
<evidence type="ECO:0000313" key="3">
    <source>
        <dbReference type="Proteomes" id="UP001190926"/>
    </source>
</evidence>
<proteinExistence type="predicted"/>
<dbReference type="AlphaFoldDB" id="A0AAD4JBK0"/>
<evidence type="ECO:0000313" key="2">
    <source>
        <dbReference type="EMBL" id="KAH6830795.1"/>
    </source>
</evidence>
<reference evidence="2 3" key="1">
    <citation type="journal article" date="2021" name="Nat. Commun.">
        <title>Incipient diploidization of the medicinal plant Perilla within 10,000 years.</title>
        <authorList>
            <person name="Zhang Y."/>
            <person name="Shen Q."/>
            <person name="Leng L."/>
            <person name="Zhang D."/>
            <person name="Chen S."/>
            <person name="Shi Y."/>
            <person name="Ning Z."/>
            <person name="Chen S."/>
        </authorList>
    </citation>
    <scope>NUCLEOTIDE SEQUENCE [LARGE SCALE GENOMIC DNA]</scope>
    <source>
        <strain evidence="3">cv. PC099</strain>
    </source>
</reference>
<comment type="caution">
    <text evidence="2">The sequence shown here is derived from an EMBL/GenBank/DDBJ whole genome shotgun (WGS) entry which is preliminary data.</text>
</comment>
<gene>
    <name evidence="2" type="ORF">C2S53_009553</name>
</gene>
<sequence>MDMRVVVEDERVVAFIADGVKSFPVSDDVDFVACSGDELLPSDLSAGAARQQQPNQNKTCTKP</sequence>
<keyword evidence="3" id="KW-1185">Reference proteome</keyword>